<dbReference type="NCBIfam" id="NF007161">
    <property type="entry name" value="PRK09599.1"/>
    <property type="match status" value="1"/>
</dbReference>
<dbReference type="Gene3D" id="1.10.1040.10">
    <property type="entry name" value="N-(1-d-carboxylethyl)-l-norvaline Dehydrogenase, domain 2"/>
    <property type="match status" value="1"/>
</dbReference>
<dbReference type="InterPro" id="IPR008927">
    <property type="entry name" value="6-PGluconate_DH-like_C_sf"/>
</dbReference>
<dbReference type="GO" id="GO:0004616">
    <property type="term" value="F:phosphogluconate dehydrogenase (decarboxylating) activity"/>
    <property type="evidence" value="ECO:0007669"/>
    <property type="project" value="InterPro"/>
</dbReference>
<evidence type="ECO:0000259" key="5">
    <source>
        <dbReference type="Pfam" id="PF03446"/>
    </source>
</evidence>
<comment type="similarity">
    <text evidence="1">Belongs to the 6-phosphogluconate dehydrogenase family.</text>
</comment>
<dbReference type="InterPro" id="IPR006183">
    <property type="entry name" value="Pgluconate_DH"/>
</dbReference>
<dbReference type="InterPro" id="IPR006115">
    <property type="entry name" value="6PGDH_NADP-bd"/>
</dbReference>
<dbReference type="EMBL" id="LBOG01000006">
    <property type="protein sequence ID" value="KKP29956.1"/>
    <property type="molecule type" value="Genomic_DNA"/>
</dbReference>
<protein>
    <submittedName>
        <fullName evidence="6">6-phosphogluconate dehydrogenase</fullName>
    </submittedName>
</protein>
<gene>
    <name evidence="6" type="ORF">UR19_C0006G0019</name>
</gene>
<dbReference type="PANTHER" id="PTHR11811">
    <property type="entry name" value="6-PHOSPHOGLUCONATE DEHYDROGENASE"/>
    <property type="match status" value="1"/>
</dbReference>
<feature type="domain" description="6-phosphogluconate dehydrogenase C-terminal" evidence="4">
    <location>
        <begin position="168"/>
        <end position="277"/>
    </location>
</feature>
<dbReference type="InterPro" id="IPR013328">
    <property type="entry name" value="6PGD_dom2"/>
</dbReference>
<evidence type="ECO:0000256" key="1">
    <source>
        <dbReference type="ARBA" id="ARBA00008419"/>
    </source>
</evidence>
<evidence type="ECO:0000313" key="6">
    <source>
        <dbReference type="EMBL" id="KKP29956.1"/>
    </source>
</evidence>
<evidence type="ECO:0000259" key="4">
    <source>
        <dbReference type="Pfam" id="PF00393"/>
    </source>
</evidence>
<organism evidence="6 7">
    <name type="scientific">Candidatus Nomurabacteria bacterium GW2011_GWF1_31_48</name>
    <dbReference type="NCBI Taxonomy" id="1618767"/>
    <lineage>
        <taxon>Bacteria</taxon>
        <taxon>Candidatus Nomuraibacteriota</taxon>
    </lineage>
</organism>
<dbReference type="GO" id="GO:0006098">
    <property type="term" value="P:pentose-phosphate shunt"/>
    <property type="evidence" value="ECO:0007669"/>
    <property type="project" value="InterPro"/>
</dbReference>
<evidence type="ECO:0000313" key="7">
    <source>
        <dbReference type="Proteomes" id="UP000034934"/>
    </source>
</evidence>
<dbReference type="GO" id="GO:0050661">
    <property type="term" value="F:NADP binding"/>
    <property type="evidence" value="ECO:0007669"/>
    <property type="project" value="InterPro"/>
</dbReference>
<sequence>MKIAISGLGKMGAQIAKKLYESSVDVIAHNRSKEKVDEMVALGMKGAYSKNEVIDSFNGDRVMIWMMVPADVVDSEIEEWIKIIPKNSILIDGGNSDYRLTKKRAILVSENGSVLMDVGTSGGIWGYENGFSMMTGGDSSIFEIIKPILQILEKPNGAHEYFGEAGSGHYVKMTHNAIEYGMMESIAEGYRLLKEGPYKNIDLIKAGEVWQHRSVITSWLNELTLNALKENVKAEGVDGVVVESGETRFALETAKEFNIETPSIQASFDVRLASQKGNVNFTTKLLCLMRNAFGGHKINGK</sequence>
<dbReference type="PATRIC" id="fig|1618767.3.peg.625"/>
<name>A0A0F9YU13_9BACT</name>
<evidence type="ECO:0000256" key="2">
    <source>
        <dbReference type="ARBA" id="ARBA00023002"/>
    </source>
</evidence>
<dbReference type="InterPro" id="IPR006114">
    <property type="entry name" value="6PGDH_C"/>
</dbReference>
<dbReference type="InterPro" id="IPR036291">
    <property type="entry name" value="NAD(P)-bd_dom_sf"/>
</dbReference>
<proteinExistence type="inferred from homology"/>
<dbReference type="Pfam" id="PF03446">
    <property type="entry name" value="NAD_binding_2"/>
    <property type="match status" value="1"/>
</dbReference>
<comment type="caution">
    <text evidence="6">The sequence shown here is derived from an EMBL/GenBank/DDBJ whole genome shotgun (WGS) entry which is preliminary data.</text>
</comment>
<evidence type="ECO:0000256" key="3">
    <source>
        <dbReference type="ARBA" id="ARBA00023064"/>
    </source>
</evidence>
<accession>A0A0F9YU13</accession>
<dbReference type="GO" id="GO:0019521">
    <property type="term" value="P:D-gluconate metabolic process"/>
    <property type="evidence" value="ECO:0007669"/>
    <property type="project" value="UniProtKB-KW"/>
</dbReference>
<dbReference type="SUPFAM" id="SSF48179">
    <property type="entry name" value="6-phosphogluconate dehydrogenase C-terminal domain-like"/>
    <property type="match status" value="1"/>
</dbReference>
<keyword evidence="3" id="KW-0311">Gluconate utilization</keyword>
<dbReference type="AlphaFoldDB" id="A0A0F9YU13"/>
<reference evidence="6 7" key="1">
    <citation type="journal article" date="2015" name="Nature">
        <title>rRNA introns, odd ribosomes, and small enigmatic genomes across a large radiation of phyla.</title>
        <authorList>
            <person name="Brown C.T."/>
            <person name="Hug L.A."/>
            <person name="Thomas B.C."/>
            <person name="Sharon I."/>
            <person name="Castelle C.J."/>
            <person name="Singh A."/>
            <person name="Wilkins M.J."/>
            <person name="Williams K.H."/>
            <person name="Banfield J.F."/>
        </authorList>
    </citation>
    <scope>NUCLEOTIDE SEQUENCE [LARGE SCALE GENOMIC DNA]</scope>
</reference>
<dbReference type="Pfam" id="PF00393">
    <property type="entry name" value="6PGD"/>
    <property type="match status" value="1"/>
</dbReference>
<dbReference type="Proteomes" id="UP000034934">
    <property type="component" value="Unassembled WGS sequence"/>
</dbReference>
<dbReference type="Gene3D" id="3.40.50.720">
    <property type="entry name" value="NAD(P)-binding Rossmann-like Domain"/>
    <property type="match status" value="1"/>
</dbReference>
<dbReference type="SUPFAM" id="SSF51735">
    <property type="entry name" value="NAD(P)-binding Rossmann-fold domains"/>
    <property type="match status" value="1"/>
</dbReference>
<keyword evidence="2" id="KW-0560">Oxidoreductase</keyword>
<feature type="domain" description="6-phosphogluconate dehydrogenase NADP-binding" evidence="5">
    <location>
        <begin position="2"/>
        <end position="151"/>
    </location>
</feature>